<keyword evidence="2" id="KW-1185">Reference proteome</keyword>
<organism evidence="1 2">
    <name type="scientific">Niastella koreensis</name>
    <dbReference type="NCBI Taxonomy" id="354356"/>
    <lineage>
        <taxon>Bacteria</taxon>
        <taxon>Pseudomonadati</taxon>
        <taxon>Bacteroidota</taxon>
        <taxon>Chitinophagia</taxon>
        <taxon>Chitinophagales</taxon>
        <taxon>Chitinophagaceae</taxon>
        <taxon>Niastella</taxon>
    </lineage>
</organism>
<evidence type="ECO:0000313" key="2">
    <source>
        <dbReference type="Proteomes" id="UP000192277"/>
    </source>
</evidence>
<comment type="caution">
    <text evidence="1">The sequence shown here is derived from an EMBL/GenBank/DDBJ whole genome shotgun (WGS) entry which is preliminary data.</text>
</comment>
<dbReference type="Proteomes" id="UP000192277">
    <property type="component" value="Unassembled WGS sequence"/>
</dbReference>
<protein>
    <recommendedName>
        <fullName evidence="3">Outer membrane protein beta-barrel domain-containing protein</fullName>
    </recommendedName>
</protein>
<reference evidence="1 2" key="1">
    <citation type="submission" date="2016-04" db="EMBL/GenBank/DDBJ databases">
        <authorList>
            <person name="Chen L."/>
            <person name="Zhuang W."/>
            <person name="Wang G."/>
        </authorList>
    </citation>
    <scope>NUCLEOTIDE SEQUENCE [LARGE SCALE GENOMIC DNA]</scope>
    <source>
        <strain evidence="2">GR20</strain>
    </source>
</reference>
<gene>
    <name evidence="1" type="ORF">A4D02_06655</name>
</gene>
<accession>A0ABX3NWH5</accession>
<proteinExistence type="predicted"/>
<sequence length="233" mass="26783">MHFLRPFSIIILFVMISSKSFCQDNVFPSIDRYKYYGLDNKFYISFMPVSLIDFADGSSLRFSADAKVYKGIALSAEIGYYTYLSDYFAKPNAKGIIIKPALKYYLWKGNKCNGPYIGLEYQYKHQTYFEHDSISVNSAGYAKTYKMTRYVNCINAKFGYLNNLTRRIILEMYAGAGIRFFNSSTDLPQTEYDGILRGEKYGNDMNSGYQVRVLGRHTYPNISAGIKIGVRLR</sequence>
<evidence type="ECO:0000313" key="1">
    <source>
        <dbReference type="EMBL" id="OQP48391.1"/>
    </source>
</evidence>
<name>A0ABX3NWH5_9BACT</name>
<evidence type="ECO:0008006" key="3">
    <source>
        <dbReference type="Google" id="ProtNLM"/>
    </source>
</evidence>
<dbReference type="EMBL" id="LWBO01000012">
    <property type="protein sequence ID" value="OQP48391.1"/>
    <property type="molecule type" value="Genomic_DNA"/>
</dbReference>